<accession>A0A2A5S3T3</accession>
<dbReference type="InterPro" id="IPR006379">
    <property type="entry name" value="HAD-SF_hydro_IIB"/>
</dbReference>
<dbReference type="AlphaFoldDB" id="A0A2A5S3T3"/>
<dbReference type="NCBIfam" id="TIGR01484">
    <property type="entry name" value="HAD-SF-IIB"/>
    <property type="match status" value="1"/>
</dbReference>
<dbReference type="Gene3D" id="3.40.50.1000">
    <property type="entry name" value="HAD superfamily/HAD-like"/>
    <property type="match status" value="1"/>
</dbReference>
<comment type="caution">
    <text evidence="1">The sequence shown here is derived from an EMBL/GenBank/DDBJ whole genome shotgun (WGS) entry which is preliminary data.</text>
</comment>
<evidence type="ECO:0000313" key="1">
    <source>
        <dbReference type="EMBL" id="PCS08112.1"/>
    </source>
</evidence>
<organism evidence="1 2">
    <name type="scientific">Pseudolactococcus piscium</name>
    <dbReference type="NCBI Taxonomy" id="1364"/>
    <lineage>
        <taxon>Bacteria</taxon>
        <taxon>Bacillati</taxon>
        <taxon>Bacillota</taxon>
        <taxon>Bacilli</taxon>
        <taxon>Lactobacillales</taxon>
        <taxon>Streptococcaceae</taxon>
        <taxon>Pseudolactococcus</taxon>
    </lineage>
</organism>
<dbReference type="RefSeq" id="WP_096813995.1">
    <property type="nucleotide sequence ID" value="NZ_JXJW01000004.1"/>
</dbReference>
<dbReference type="SUPFAM" id="SSF56784">
    <property type="entry name" value="HAD-like"/>
    <property type="match status" value="1"/>
</dbReference>
<reference evidence="1 2" key="1">
    <citation type="submission" date="2014-12" db="EMBL/GenBank/DDBJ databases">
        <title>Draft genome sequences of 10 type strains of Lactococcus.</title>
        <authorList>
            <person name="Sun Z."/>
            <person name="Zhong Z."/>
            <person name="Liu W."/>
            <person name="Zhang W."/>
            <person name="Zhang H."/>
        </authorList>
    </citation>
    <scope>NUCLEOTIDE SEQUENCE [LARGE SCALE GENOMIC DNA]</scope>
    <source>
        <strain evidence="1 2">DSM 6634</strain>
    </source>
</reference>
<dbReference type="SFLD" id="SFLDG01140">
    <property type="entry name" value="C2.B:_Phosphomannomutase_and_P"/>
    <property type="match status" value="1"/>
</dbReference>
<gene>
    <name evidence="1" type="ORF">RU86_GL001716</name>
</gene>
<evidence type="ECO:0000313" key="2">
    <source>
        <dbReference type="Proteomes" id="UP000218282"/>
    </source>
</evidence>
<dbReference type="SFLD" id="SFLDG01144">
    <property type="entry name" value="C2.B.4:_PGP_Like"/>
    <property type="match status" value="1"/>
</dbReference>
<dbReference type="Pfam" id="PF08282">
    <property type="entry name" value="Hydrolase_3"/>
    <property type="match status" value="1"/>
</dbReference>
<dbReference type="GO" id="GO:0016791">
    <property type="term" value="F:phosphatase activity"/>
    <property type="evidence" value="ECO:0007669"/>
    <property type="project" value="TreeGrafter"/>
</dbReference>
<dbReference type="NCBIfam" id="TIGR00099">
    <property type="entry name" value="Cof-subfamily"/>
    <property type="match status" value="1"/>
</dbReference>
<dbReference type="PANTHER" id="PTHR10000">
    <property type="entry name" value="PHOSPHOSERINE PHOSPHATASE"/>
    <property type="match status" value="1"/>
</dbReference>
<proteinExistence type="predicted"/>
<keyword evidence="2" id="KW-1185">Reference proteome</keyword>
<dbReference type="PROSITE" id="PS01228">
    <property type="entry name" value="COF_1"/>
    <property type="match status" value="1"/>
</dbReference>
<dbReference type="InterPro" id="IPR023214">
    <property type="entry name" value="HAD_sf"/>
</dbReference>
<dbReference type="CDD" id="cd07516">
    <property type="entry name" value="HAD_Pase"/>
    <property type="match status" value="1"/>
</dbReference>
<dbReference type="GO" id="GO:0005829">
    <property type="term" value="C:cytosol"/>
    <property type="evidence" value="ECO:0007669"/>
    <property type="project" value="TreeGrafter"/>
</dbReference>
<dbReference type="InterPro" id="IPR000150">
    <property type="entry name" value="Cof"/>
</dbReference>
<keyword evidence="1" id="KW-0378">Hydrolase</keyword>
<dbReference type="Gene3D" id="3.30.1240.10">
    <property type="match status" value="1"/>
</dbReference>
<protein>
    <submittedName>
        <fullName evidence="1">Cof protein:HAD-superfamily hydrolase, subfamily IIB</fullName>
    </submittedName>
</protein>
<dbReference type="GO" id="GO:0000287">
    <property type="term" value="F:magnesium ion binding"/>
    <property type="evidence" value="ECO:0007669"/>
    <property type="project" value="TreeGrafter"/>
</dbReference>
<dbReference type="EMBL" id="JXJW01000004">
    <property type="protein sequence ID" value="PCS08112.1"/>
    <property type="molecule type" value="Genomic_DNA"/>
</dbReference>
<dbReference type="PANTHER" id="PTHR10000:SF55">
    <property type="entry name" value="5-AMINO-6-(5-PHOSPHO-D-RIBITYLAMINO)URACIL PHOSPHATASE YCSE"/>
    <property type="match status" value="1"/>
</dbReference>
<dbReference type="SFLD" id="SFLDS00003">
    <property type="entry name" value="Haloacid_Dehalogenase"/>
    <property type="match status" value="1"/>
</dbReference>
<sequence>MMIQLIASDMDGTLLNGEMEISEANITAIKKAQAAGIEFVVATGRAIEEAKPILDAANIRCRFITSNGAQIFDATGQNTFTLAIETDKIAKIIPVLRQHQIYFELFTNQGGFTENLADRIASVANWLKSISPNLSEAQAFENAKSHMSTLPISHVDSFDSVLENPEIKVLKVFAIGEVNGANLRLAKAELAQIGGLHVTSSGANNIEVNHIEAHKGASLEKMTDMLGVSLQHVAALGDNFNDVSMLEAVGLSIAMENAEAAVKTVAKRVTLTNTDNGVAHAITHILAGEWQ</sequence>
<dbReference type="Proteomes" id="UP000218282">
    <property type="component" value="Unassembled WGS sequence"/>
</dbReference>
<name>A0A2A5S3T3_9LACT</name>
<dbReference type="InterPro" id="IPR036412">
    <property type="entry name" value="HAD-like_sf"/>
</dbReference>
<dbReference type="PROSITE" id="PS01229">
    <property type="entry name" value="COF_2"/>
    <property type="match status" value="1"/>
</dbReference>